<sequence length="124" mass="13761">MNRRKILLIEDNFTTLDIYKKTLEREGLRTISVTFGEEALFAAKAGKPDLILLDLLLPGSTSGLEALKEIKNEKGLSKIPVVVITNLHTEEKIAKQLGAVDYLVKTNTSLTEVVATVKKRLQIN</sequence>
<dbReference type="CDD" id="cd00156">
    <property type="entry name" value="REC"/>
    <property type="match status" value="1"/>
</dbReference>
<keyword evidence="4" id="KW-0238">DNA-binding</keyword>
<dbReference type="InterPro" id="IPR050595">
    <property type="entry name" value="Bact_response_regulator"/>
</dbReference>
<feature type="domain" description="Response regulatory" evidence="3">
    <location>
        <begin position="5"/>
        <end position="120"/>
    </location>
</feature>
<dbReference type="SMART" id="SM00448">
    <property type="entry name" value="REC"/>
    <property type="match status" value="1"/>
</dbReference>
<evidence type="ECO:0000256" key="2">
    <source>
        <dbReference type="PROSITE-ProRule" id="PRU00169"/>
    </source>
</evidence>
<evidence type="ECO:0000313" key="4">
    <source>
        <dbReference type="EMBL" id="KKR30777.1"/>
    </source>
</evidence>
<dbReference type="Pfam" id="PF00072">
    <property type="entry name" value="Response_reg"/>
    <property type="match status" value="1"/>
</dbReference>
<organism evidence="4 5">
    <name type="scientific">Candidatus Woesebacteria bacterium GW2011_GWA1_39_8</name>
    <dbReference type="NCBI Taxonomy" id="1618552"/>
    <lineage>
        <taxon>Bacteria</taxon>
        <taxon>Candidatus Woeseibacteriota</taxon>
    </lineage>
</organism>
<gene>
    <name evidence="4" type="ORF">UT61_C0002G0021</name>
</gene>
<dbReference type="GO" id="GO:0003677">
    <property type="term" value="F:DNA binding"/>
    <property type="evidence" value="ECO:0007669"/>
    <property type="project" value="UniProtKB-KW"/>
</dbReference>
<dbReference type="Proteomes" id="UP000034793">
    <property type="component" value="Unassembled WGS sequence"/>
</dbReference>
<dbReference type="InterPro" id="IPR001789">
    <property type="entry name" value="Sig_transdc_resp-reg_receiver"/>
</dbReference>
<dbReference type="PANTHER" id="PTHR44591:SF3">
    <property type="entry name" value="RESPONSE REGULATORY DOMAIN-CONTAINING PROTEIN"/>
    <property type="match status" value="1"/>
</dbReference>
<feature type="modified residue" description="4-aspartylphosphate" evidence="2">
    <location>
        <position position="54"/>
    </location>
</feature>
<protein>
    <submittedName>
        <fullName evidence="4">DNA-binding response regulator</fullName>
    </submittedName>
</protein>
<evidence type="ECO:0000256" key="1">
    <source>
        <dbReference type="ARBA" id="ARBA00022553"/>
    </source>
</evidence>
<dbReference type="AlphaFoldDB" id="A0A0G0SYU8"/>
<dbReference type="GO" id="GO:0000160">
    <property type="term" value="P:phosphorelay signal transduction system"/>
    <property type="evidence" value="ECO:0007669"/>
    <property type="project" value="InterPro"/>
</dbReference>
<dbReference type="PROSITE" id="PS50110">
    <property type="entry name" value="RESPONSE_REGULATORY"/>
    <property type="match status" value="1"/>
</dbReference>
<accession>A0A0G0SYU8</accession>
<dbReference type="SUPFAM" id="SSF52172">
    <property type="entry name" value="CheY-like"/>
    <property type="match status" value="1"/>
</dbReference>
<comment type="caution">
    <text evidence="4">The sequence shown here is derived from an EMBL/GenBank/DDBJ whole genome shotgun (WGS) entry which is preliminary data.</text>
</comment>
<dbReference type="PANTHER" id="PTHR44591">
    <property type="entry name" value="STRESS RESPONSE REGULATOR PROTEIN 1"/>
    <property type="match status" value="1"/>
</dbReference>
<dbReference type="EMBL" id="LBXL01000002">
    <property type="protein sequence ID" value="KKR30777.1"/>
    <property type="molecule type" value="Genomic_DNA"/>
</dbReference>
<proteinExistence type="predicted"/>
<name>A0A0G0SYU8_9BACT</name>
<evidence type="ECO:0000259" key="3">
    <source>
        <dbReference type="PROSITE" id="PS50110"/>
    </source>
</evidence>
<dbReference type="InterPro" id="IPR011006">
    <property type="entry name" value="CheY-like_superfamily"/>
</dbReference>
<dbReference type="Gene3D" id="3.40.50.2300">
    <property type="match status" value="1"/>
</dbReference>
<reference evidence="4 5" key="1">
    <citation type="journal article" date="2015" name="Nature">
        <title>rRNA introns, odd ribosomes, and small enigmatic genomes across a large radiation of phyla.</title>
        <authorList>
            <person name="Brown C.T."/>
            <person name="Hug L.A."/>
            <person name="Thomas B.C."/>
            <person name="Sharon I."/>
            <person name="Castelle C.J."/>
            <person name="Singh A."/>
            <person name="Wilkins M.J."/>
            <person name="Williams K.H."/>
            <person name="Banfield J.F."/>
        </authorList>
    </citation>
    <scope>NUCLEOTIDE SEQUENCE [LARGE SCALE GENOMIC DNA]</scope>
</reference>
<evidence type="ECO:0000313" key="5">
    <source>
        <dbReference type="Proteomes" id="UP000034793"/>
    </source>
</evidence>
<keyword evidence="1 2" id="KW-0597">Phosphoprotein</keyword>